<proteinExistence type="predicted"/>
<protein>
    <submittedName>
        <fullName evidence="2">Uncharacterized protein</fullName>
    </submittedName>
</protein>
<evidence type="ECO:0000256" key="1">
    <source>
        <dbReference type="SAM" id="MobiDB-lite"/>
    </source>
</evidence>
<feature type="region of interest" description="Disordered" evidence="1">
    <location>
        <begin position="329"/>
        <end position="351"/>
    </location>
</feature>
<name>A0ABV6RB43_9MICO</name>
<dbReference type="EMBL" id="JBHLSV010000004">
    <property type="protein sequence ID" value="MFC0673163.1"/>
    <property type="molecule type" value="Genomic_DNA"/>
</dbReference>
<feature type="region of interest" description="Disordered" evidence="1">
    <location>
        <begin position="407"/>
        <end position="427"/>
    </location>
</feature>
<feature type="compositionally biased region" description="Pro residues" evidence="1">
    <location>
        <begin position="330"/>
        <end position="339"/>
    </location>
</feature>
<gene>
    <name evidence="2" type="ORF">ACFFF6_04245</name>
</gene>
<evidence type="ECO:0000313" key="3">
    <source>
        <dbReference type="Proteomes" id="UP001589793"/>
    </source>
</evidence>
<dbReference type="Proteomes" id="UP001589793">
    <property type="component" value="Unassembled WGS sequence"/>
</dbReference>
<sequence>MTTSRIDPADHRFEQFLASGDKRQVMARRRDSGALVFLAPGSKDQHNAAELRCLLPNCFVDIILREGTKRLHYAHRSAPAHSGNAPWLFGVAAVLEAAVHSRVPEAQVGFRQMIDTEVGEGDVVLVDVDLPAGDPICLVVIAVNLTDHRLQELRGIAQEGGRIVQWVLVARLFRPAGPHGRVNIPDVAKAILCSQGDVLGVHAQTQLVGTRVSAGRTGQRPALRATIGALELCPITDLEVDPGIGIVTPSLRTLARTDEILKSRSKPAPGVASSAPDPLDELPSPDPDAVDAAHLENRHAPTPVNGYGAEISPRLSPDLAPLRARLQLPAPKPFRPPSHAPLASEPSGRPEARWKDDLLENFVNQRAGKRGFDLAREERRLEERLEEAERPSVSELRTYLDELVTARPLEHMPMGKYRRPRRGRPRR</sequence>
<feature type="compositionally biased region" description="Basic residues" evidence="1">
    <location>
        <begin position="416"/>
        <end position="427"/>
    </location>
</feature>
<accession>A0ABV6RB43</accession>
<organism evidence="2 3">
    <name type="scientific">Brachybacterium hainanense</name>
    <dbReference type="NCBI Taxonomy" id="1541174"/>
    <lineage>
        <taxon>Bacteria</taxon>
        <taxon>Bacillati</taxon>
        <taxon>Actinomycetota</taxon>
        <taxon>Actinomycetes</taxon>
        <taxon>Micrococcales</taxon>
        <taxon>Dermabacteraceae</taxon>
        <taxon>Brachybacterium</taxon>
    </lineage>
</organism>
<keyword evidence="3" id="KW-1185">Reference proteome</keyword>
<feature type="region of interest" description="Disordered" evidence="1">
    <location>
        <begin position="262"/>
        <end position="291"/>
    </location>
</feature>
<reference evidence="2 3" key="1">
    <citation type="submission" date="2024-09" db="EMBL/GenBank/DDBJ databases">
        <authorList>
            <person name="Sun Q."/>
            <person name="Mori K."/>
        </authorList>
    </citation>
    <scope>NUCLEOTIDE SEQUENCE [LARGE SCALE GENOMIC DNA]</scope>
    <source>
        <strain evidence="2 3">CICC 10874</strain>
    </source>
</reference>
<dbReference type="RefSeq" id="WP_376978508.1">
    <property type="nucleotide sequence ID" value="NZ_JBHLSV010000004.1"/>
</dbReference>
<comment type="caution">
    <text evidence="2">The sequence shown here is derived from an EMBL/GenBank/DDBJ whole genome shotgun (WGS) entry which is preliminary data.</text>
</comment>
<evidence type="ECO:0000313" key="2">
    <source>
        <dbReference type="EMBL" id="MFC0673163.1"/>
    </source>
</evidence>